<dbReference type="RefSeq" id="WP_238243146.1">
    <property type="nucleotide sequence ID" value="NZ_BPQP01000017.1"/>
</dbReference>
<gene>
    <name evidence="1" type="ORF">OCOJLMKI_1147</name>
</gene>
<reference evidence="1" key="1">
    <citation type="journal article" date="2021" name="Front. Microbiol.">
        <title>Comprehensive Comparative Genomics and Phenotyping of Methylobacterium Species.</title>
        <authorList>
            <person name="Alessa O."/>
            <person name="Ogura Y."/>
            <person name="Fujitani Y."/>
            <person name="Takami H."/>
            <person name="Hayashi T."/>
            <person name="Sahin N."/>
            <person name="Tani A."/>
        </authorList>
    </citation>
    <scope>NUCLEOTIDE SEQUENCE</scope>
    <source>
        <strain evidence="1">DSM 19015</strain>
    </source>
</reference>
<comment type="caution">
    <text evidence="1">The sequence shown here is derived from an EMBL/GenBank/DDBJ whole genome shotgun (WGS) entry which is preliminary data.</text>
</comment>
<dbReference type="Proteomes" id="UP001055125">
    <property type="component" value="Unassembled WGS sequence"/>
</dbReference>
<evidence type="ECO:0008006" key="3">
    <source>
        <dbReference type="Google" id="ProtNLM"/>
    </source>
</evidence>
<organism evidence="1 2">
    <name type="scientific">Methylobacterium iners</name>
    <dbReference type="NCBI Taxonomy" id="418707"/>
    <lineage>
        <taxon>Bacteria</taxon>
        <taxon>Pseudomonadati</taxon>
        <taxon>Pseudomonadota</taxon>
        <taxon>Alphaproteobacteria</taxon>
        <taxon>Hyphomicrobiales</taxon>
        <taxon>Methylobacteriaceae</taxon>
        <taxon>Methylobacterium</taxon>
    </lineage>
</organism>
<dbReference type="EMBL" id="BPQP01000017">
    <property type="protein sequence ID" value="GJD93949.1"/>
    <property type="molecule type" value="Genomic_DNA"/>
</dbReference>
<sequence length="49" mass="5288">MAVMDACNVRWGRGVVPGTAGLASSRKDSSTKFEMEGRWRMATAVNDIA</sequence>
<protein>
    <recommendedName>
        <fullName evidence="3">DUF4113 domain-containing protein</fullName>
    </recommendedName>
</protein>
<reference evidence="1" key="2">
    <citation type="submission" date="2021-08" db="EMBL/GenBank/DDBJ databases">
        <authorList>
            <person name="Tani A."/>
            <person name="Ola A."/>
            <person name="Ogura Y."/>
            <person name="Katsura K."/>
            <person name="Hayashi T."/>
        </authorList>
    </citation>
    <scope>NUCLEOTIDE SEQUENCE</scope>
    <source>
        <strain evidence="1">DSM 19015</strain>
    </source>
</reference>
<proteinExistence type="predicted"/>
<accession>A0ABQ4RUR9</accession>
<evidence type="ECO:0000313" key="2">
    <source>
        <dbReference type="Proteomes" id="UP001055125"/>
    </source>
</evidence>
<name>A0ABQ4RUR9_9HYPH</name>
<evidence type="ECO:0000313" key="1">
    <source>
        <dbReference type="EMBL" id="GJD93949.1"/>
    </source>
</evidence>
<keyword evidence="2" id="KW-1185">Reference proteome</keyword>